<dbReference type="AlphaFoldDB" id="A0A811YV10"/>
<comment type="caution">
    <text evidence="1">The sequence shown here is derived from an EMBL/GenBank/DDBJ whole genome shotgun (WGS) entry which is preliminary data.</text>
</comment>
<reference evidence="1" key="1">
    <citation type="submission" date="2020-12" db="EMBL/GenBank/DDBJ databases">
        <authorList>
            <consortium name="Molecular Ecology Group"/>
        </authorList>
    </citation>
    <scope>NUCLEOTIDE SEQUENCE</scope>
    <source>
        <strain evidence="1">TBG_1078</strain>
    </source>
</reference>
<evidence type="ECO:0000313" key="2">
    <source>
        <dbReference type="Proteomes" id="UP000645828"/>
    </source>
</evidence>
<dbReference type="Proteomes" id="UP000645828">
    <property type="component" value="Unassembled WGS sequence"/>
</dbReference>
<name>A0A811YV10_NYCPR</name>
<proteinExistence type="predicted"/>
<dbReference type="EMBL" id="CAJHUB010000680">
    <property type="protein sequence ID" value="CAD7678182.1"/>
    <property type="molecule type" value="Genomic_DNA"/>
</dbReference>
<protein>
    <submittedName>
        <fullName evidence="1">(raccoon dog) hypothetical protein</fullName>
    </submittedName>
</protein>
<accession>A0A811YV10</accession>
<evidence type="ECO:0000313" key="1">
    <source>
        <dbReference type="EMBL" id="CAD7678182.1"/>
    </source>
</evidence>
<gene>
    <name evidence="1" type="ORF">NYPRO_LOCUS10980</name>
</gene>
<sequence>MRMLETAAAVLEEKDQFSLDSGVQRRRLKSQPLRFRMIMIMMKIMMKKMPMTMAMGSVCGALTEDVTLFRCFHMSTPSFSYLKRHDSLSLSLGTLDVSWILYRLHDALSAIPHLQFLAQNSRSPWNLLGGRGLFHRNTGGAWRTAASVLCPGEEGAGEELQNCFSICCSPMGPTHALGLRGRALKKSTNRYDLENSTWLIWKSTNSWNDEGWKKETPRAWLKRRSLKKIKLPRRFRGTAAWSAGTRCPWGGGRPVP</sequence>
<organism evidence="1 2">
    <name type="scientific">Nyctereutes procyonoides</name>
    <name type="common">Raccoon dog</name>
    <name type="synonym">Canis procyonoides</name>
    <dbReference type="NCBI Taxonomy" id="34880"/>
    <lineage>
        <taxon>Eukaryota</taxon>
        <taxon>Metazoa</taxon>
        <taxon>Chordata</taxon>
        <taxon>Craniata</taxon>
        <taxon>Vertebrata</taxon>
        <taxon>Euteleostomi</taxon>
        <taxon>Mammalia</taxon>
        <taxon>Eutheria</taxon>
        <taxon>Laurasiatheria</taxon>
        <taxon>Carnivora</taxon>
        <taxon>Caniformia</taxon>
        <taxon>Canidae</taxon>
        <taxon>Nyctereutes</taxon>
    </lineage>
</organism>
<keyword evidence="2" id="KW-1185">Reference proteome</keyword>